<keyword evidence="4" id="KW-1185">Reference proteome</keyword>
<reference evidence="3 4" key="1">
    <citation type="journal article" date="2021" name="Nat. Plants">
        <title>The Taxus genome provides insights into paclitaxel biosynthesis.</title>
        <authorList>
            <person name="Xiong X."/>
            <person name="Gou J."/>
            <person name="Liao Q."/>
            <person name="Li Y."/>
            <person name="Zhou Q."/>
            <person name="Bi G."/>
            <person name="Li C."/>
            <person name="Du R."/>
            <person name="Wang X."/>
            <person name="Sun T."/>
            <person name="Guo L."/>
            <person name="Liang H."/>
            <person name="Lu P."/>
            <person name="Wu Y."/>
            <person name="Zhang Z."/>
            <person name="Ro D.K."/>
            <person name="Shang Y."/>
            <person name="Huang S."/>
            <person name="Yan J."/>
        </authorList>
    </citation>
    <scope>NUCLEOTIDE SEQUENCE [LARGE SCALE GENOMIC DNA]</scope>
    <source>
        <strain evidence="3">Ta-2019</strain>
    </source>
</reference>
<dbReference type="InterPro" id="IPR001245">
    <property type="entry name" value="Ser-Thr/Tyr_kinase_cat_dom"/>
</dbReference>
<dbReference type="EMBL" id="JAHRHJ020000005">
    <property type="protein sequence ID" value="KAH9314241.1"/>
    <property type="molecule type" value="Genomic_DNA"/>
</dbReference>
<dbReference type="InterPro" id="IPR000719">
    <property type="entry name" value="Prot_kinase_dom"/>
</dbReference>
<dbReference type="GO" id="GO:0005524">
    <property type="term" value="F:ATP binding"/>
    <property type="evidence" value="ECO:0007669"/>
    <property type="project" value="InterPro"/>
</dbReference>
<accession>A0AA38L7H5</accession>
<dbReference type="InterPro" id="IPR051343">
    <property type="entry name" value="G-type_lectin_kinases/EP1-like"/>
</dbReference>
<evidence type="ECO:0000256" key="1">
    <source>
        <dbReference type="ARBA" id="ARBA00022729"/>
    </source>
</evidence>
<dbReference type="Gene3D" id="1.10.510.10">
    <property type="entry name" value="Transferase(Phosphotransferase) domain 1"/>
    <property type="match status" value="1"/>
</dbReference>
<dbReference type="Pfam" id="PF07714">
    <property type="entry name" value="PK_Tyr_Ser-Thr"/>
    <property type="match status" value="1"/>
</dbReference>
<dbReference type="GO" id="GO:0004672">
    <property type="term" value="F:protein kinase activity"/>
    <property type="evidence" value="ECO:0007669"/>
    <property type="project" value="InterPro"/>
</dbReference>
<sequence length="240" mass="27159">MDRFQSRAFTRLRGTLGYLAPEWLLHASVTEKSDVFSFGMVLLEIISGRKNLDLSYPEGMEYFPCWAVGMIEEGKIMDVVDPELRYLADYDDQIQVSTFQSGQRLNHFLPCIGLGIKSHTHSKLRIKEAVHHGKVGLYFKYRLRVLVVTKERGEGSQVSHGKEPLAPLLPASGEFCWEISRAAGFRKDDLALELYDPYAISLRGVCWGVFKSCGGLKSRIERSLQNFSLPAVRLSDRAKL</sequence>
<dbReference type="SUPFAM" id="SSF56112">
    <property type="entry name" value="Protein kinase-like (PK-like)"/>
    <property type="match status" value="1"/>
</dbReference>
<protein>
    <recommendedName>
        <fullName evidence="2">Protein kinase domain-containing protein</fullName>
    </recommendedName>
</protein>
<comment type="caution">
    <text evidence="3">The sequence shown here is derived from an EMBL/GenBank/DDBJ whole genome shotgun (WGS) entry which is preliminary data.</text>
</comment>
<proteinExistence type="predicted"/>
<dbReference type="PROSITE" id="PS50011">
    <property type="entry name" value="PROTEIN_KINASE_DOM"/>
    <property type="match status" value="1"/>
</dbReference>
<dbReference type="PANTHER" id="PTHR47976:SF115">
    <property type="entry name" value="RECEPTOR-LIKE SERINE_THREONINE-PROTEIN KINASE"/>
    <property type="match status" value="1"/>
</dbReference>
<keyword evidence="1" id="KW-0732">Signal</keyword>
<feature type="domain" description="Protein kinase" evidence="2">
    <location>
        <begin position="1"/>
        <end position="109"/>
    </location>
</feature>
<dbReference type="PANTHER" id="PTHR47976">
    <property type="entry name" value="G-TYPE LECTIN S-RECEPTOR-LIKE SERINE/THREONINE-PROTEIN KINASE SD2-5"/>
    <property type="match status" value="1"/>
</dbReference>
<organism evidence="3 4">
    <name type="scientific">Taxus chinensis</name>
    <name type="common">Chinese yew</name>
    <name type="synonym">Taxus wallichiana var. chinensis</name>
    <dbReference type="NCBI Taxonomy" id="29808"/>
    <lineage>
        <taxon>Eukaryota</taxon>
        <taxon>Viridiplantae</taxon>
        <taxon>Streptophyta</taxon>
        <taxon>Embryophyta</taxon>
        <taxon>Tracheophyta</taxon>
        <taxon>Spermatophyta</taxon>
        <taxon>Pinopsida</taxon>
        <taxon>Pinidae</taxon>
        <taxon>Conifers II</taxon>
        <taxon>Cupressales</taxon>
        <taxon>Taxaceae</taxon>
        <taxon>Taxus</taxon>
    </lineage>
</organism>
<dbReference type="Proteomes" id="UP000824469">
    <property type="component" value="Unassembled WGS sequence"/>
</dbReference>
<dbReference type="AlphaFoldDB" id="A0AA38L7H5"/>
<evidence type="ECO:0000313" key="4">
    <source>
        <dbReference type="Proteomes" id="UP000824469"/>
    </source>
</evidence>
<evidence type="ECO:0000313" key="3">
    <source>
        <dbReference type="EMBL" id="KAH9314241.1"/>
    </source>
</evidence>
<gene>
    <name evidence="3" type="ORF">KI387_022868</name>
</gene>
<dbReference type="InterPro" id="IPR011009">
    <property type="entry name" value="Kinase-like_dom_sf"/>
</dbReference>
<name>A0AA38L7H5_TAXCH</name>
<evidence type="ECO:0000259" key="2">
    <source>
        <dbReference type="PROSITE" id="PS50011"/>
    </source>
</evidence>